<evidence type="ECO:0000256" key="5">
    <source>
        <dbReference type="ARBA" id="ARBA00048348"/>
    </source>
</evidence>
<dbReference type="EMBL" id="JALJOS010000007">
    <property type="protein sequence ID" value="KAK9836866.1"/>
    <property type="molecule type" value="Genomic_DNA"/>
</dbReference>
<feature type="binding site" evidence="6">
    <location>
        <position position="119"/>
    </location>
    <ligand>
        <name>Zn(2+)</name>
        <dbReference type="ChEBI" id="CHEBI:29105"/>
    </ligand>
</feature>
<reference evidence="8 9" key="1">
    <citation type="journal article" date="2024" name="Nat. Commun.">
        <title>Phylogenomics reveals the evolutionary origins of lichenization in chlorophyte algae.</title>
        <authorList>
            <person name="Puginier C."/>
            <person name="Libourel C."/>
            <person name="Otte J."/>
            <person name="Skaloud P."/>
            <person name="Haon M."/>
            <person name="Grisel S."/>
            <person name="Petersen M."/>
            <person name="Berrin J.G."/>
            <person name="Delaux P.M."/>
            <person name="Dal Grande F."/>
            <person name="Keller J."/>
        </authorList>
    </citation>
    <scope>NUCLEOTIDE SEQUENCE [LARGE SCALE GENOMIC DNA]</scope>
    <source>
        <strain evidence="8 9">SAG 2145</strain>
    </source>
</reference>
<evidence type="ECO:0000256" key="7">
    <source>
        <dbReference type="RuleBase" id="RU003956"/>
    </source>
</evidence>
<evidence type="ECO:0000256" key="1">
    <source>
        <dbReference type="ARBA" id="ARBA00006217"/>
    </source>
</evidence>
<dbReference type="SMART" id="SM00947">
    <property type="entry name" value="Pro_CA"/>
    <property type="match status" value="1"/>
</dbReference>
<sequence length="296" mass="31376">MIGSIAFAGRSSLLAGGHRCHGAELSSRISQPVFRTPRAPCFKRHSGRSCTVRAGELVLDRRALQTMAANRIKAELALEDLLQGNQRFQQGGLRNCVVDSRRFDELKGGQAPPAIVLSCSDSRVPPEMVMDQGMGDLFVVRVAGNVIDDNSLGSMLYAIANLGSRCVMILGHSKCGACTAAKGAFISATSGQGDVSSAGDPVSKLLSRLMDPCAKLTGRSGNGSQDLESSLGVEAIVEENSRHVAELTLQNLQENLAGNGTLAEELVVAAAKYDLDHGTVTVLEKRWIENGSVQVQ</sequence>
<dbReference type="PANTHER" id="PTHR11002">
    <property type="entry name" value="CARBONIC ANHYDRASE"/>
    <property type="match status" value="1"/>
</dbReference>
<feature type="binding site" evidence="6">
    <location>
        <position position="172"/>
    </location>
    <ligand>
        <name>Zn(2+)</name>
        <dbReference type="ChEBI" id="CHEBI:29105"/>
    </ligand>
</feature>
<dbReference type="Gene3D" id="3.40.1050.10">
    <property type="entry name" value="Carbonic anhydrase"/>
    <property type="match status" value="1"/>
</dbReference>
<comment type="catalytic activity">
    <reaction evidence="5 7">
        <text>hydrogencarbonate + H(+) = CO2 + H2O</text>
        <dbReference type="Rhea" id="RHEA:10748"/>
        <dbReference type="ChEBI" id="CHEBI:15377"/>
        <dbReference type="ChEBI" id="CHEBI:15378"/>
        <dbReference type="ChEBI" id="CHEBI:16526"/>
        <dbReference type="ChEBI" id="CHEBI:17544"/>
        <dbReference type="EC" id="4.2.1.1"/>
    </reaction>
</comment>
<dbReference type="InterPro" id="IPR001765">
    <property type="entry name" value="Carbonic_anhydrase"/>
</dbReference>
<evidence type="ECO:0000256" key="2">
    <source>
        <dbReference type="ARBA" id="ARBA00012925"/>
    </source>
</evidence>
<evidence type="ECO:0000256" key="3">
    <source>
        <dbReference type="ARBA" id="ARBA00022833"/>
    </source>
</evidence>
<evidence type="ECO:0000256" key="4">
    <source>
        <dbReference type="ARBA" id="ARBA00023239"/>
    </source>
</evidence>
<evidence type="ECO:0000313" key="8">
    <source>
        <dbReference type="EMBL" id="KAK9836866.1"/>
    </source>
</evidence>
<keyword evidence="3 6" id="KW-0862">Zinc</keyword>
<proteinExistence type="inferred from homology"/>
<comment type="caution">
    <text evidence="8">The sequence shown here is derived from an EMBL/GenBank/DDBJ whole genome shotgun (WGS) entry which is preliminary data.</text>
</comment>
<dbReference type="GO" id="GO:0015976">
    <property type="term" value="P:carbon utilization"/>
    <property type="evidence" value="ECO:0007669"/>
    <property type="project" value="InterPro"/>
</dbReference>
<comment type="function">
    <text evidence="7">Reversible hydration of carbon dioxide.</text>
</comment>
<keyword evidence="9" id="KW-1185">Reference proteome</keyword>
<dbReference type="GO" id="GO:0004089">
    <property type="term" value="F:carbonate dehydratase activity"/>
    <property type="evidence" value="ECO:0007669"/>
    <property type="project" value="UniProtKB-UniRule"/>
</dbReference>
<accession>A0AAW1RSW3</accession>
<protein>
    <recommendedName>
        <fullName evidence="2 7">Carbonic anhydrase</fullName>
        <ecNumber evidence="2 7">4.2.1.1</ecNumber>
    </recommendedName>
    <alternativeName>
        <fullName evidence="7">Carbonate dehydratase</fullName>
    </alternativeName>
</protein>
<keyword evidence="6" id="KW-0479">Metal-binding</keyword>
<dbReference type="PANTHER" id="PTHR11002:SF79">
    <property type="entry name" value="CARBONIC ANHYDRASE 2"/>
    <property type="match status" value="1"/>
</dbReference>
<evidence type="ECO:0000313" key="9">
    <source>
        <dbReference type="Proteomes" id="UP001438707"/>
    </source>
</evidence>
<name>A0AAW1RSW3_9CHLO</name>
<gene>
    <name evidence="8" type="ORF">WJX74_009863</name>
</gene>
<dbReference type="AlphaFoldDB" id="A0AAW1RSW3"/>
<dbReference type="PROSITE" id="PS00704">
    <property type="entry name" value="PROK_CO2_ANHYDRASE_1"/>
    <property type="match status" value="1"/>
</dbReference>
<organism evidence="8 9">
    <name type="scientific">Apatococcus lobatus</name>
    <dbReference type="NCBI Taxonomy" id="904363"/>
    <lineage>
        <taxon>Eukaryota</taxon>
        <taxon>Viridiplantae</taxon>
        <taxon>Chlorophyta</taxon>
        <taxon>core chlorophytes</taxon>
        <taxon>Trebouxiophyceae</taxon>
        <taxon>Chlorellales</taxon>
        <taxon>Chlorellaceae</taxon>
        <taxon>Apatococcus</taxon>
    </lineage>
</organism>
<comment type="similarity">
    <text evidence="1 7">Belongs to the beta-class carbonic anhydrase family.</text>
</comment>
<dbReference type="InterPro" id="IPR036874">
    <property type="entry name" value="Carbonic_anhydrase_sf"/>
</dbReference>
<dbReference type="EC" id="4.2.1.1" evidence="2 7"/>
<dbReference type="SUPFAM" id="SSF53056">
    <property type="entry name" value="beta-carbonic anhydrase, cab"/>
    <property type="match status" value="1"/>
</dbReference>
<comment type="cofactor">
    <cofactor evidence="6">
        <name>Zn(2+)</name>
        <dbReference type="ChEBI" id="CHEBI:29105"/>
    </cofactor>
    <text evidence="6">Binds 1 zinc ion per subunit.</text>
</comment>
<feature type="binding site" evidence="6">
    <location>
        <position position="175"/>
    </location>
    <ligand>
        <name>Zn(2+)</name>
        <dbReference type="ChEBI" id="CHEBI:29105"/>
    </ligand>
</feature>
<keyword evidence="4 7" id="KW-0456">Lyase</keyword>
<dbReference type="Pfam" id="PF00484">
    <property type="entry name" value="Pro_CA"/>
    <property type="match status" value="1"/>
</dbReference>
<dbReference type="Proteomes" id="UP001438707">
    <property type="component" value="Unassembled WGS sequence"/>
</dbReference>
<evidence type="ECO:0000256" key="6">
    <source>
        <dbReference type="PIRSR" id="PIRSR601765-1"/>
    </source>
</evidence>
<feature type="binding site" evidence="6">
    <location>
        <position position="121"/>
    </location>
    <ligand>
        <name>Zn(2+)</name>
        <dbReference type="ChEBI" id="CHEBI:29105"/>
    </ligand>
</feature>
<dbReference type="InterPro" id="IPR015892">
    <property type="entry name" value="Carbonic_anhydrase_CS"/>
</dbReference>
<dbReference type="GO" id="GO:0008270">
    <property type="term" value="F:zinc ion binding"/>
    <property type="evidence" value="ECO:0007669"/>
    <property type="project" value="UniProtKB-UniRule"/>
</dbReference>